<proteinExistence type="predicted"/>
<sequence length="135" mass="15236">MTCWLSPPVNFLPYLSFLFPGSDLYGHSLTLALEGPATCMWHSLSRPWDLQATMHFPGEGTSLRNGGWAQIHLCWMVLGLGWRNAQVSSGILRSMASQQPAFVFCWCTLLFLASGRHRPFTIWQLTSLSQCVCLW</sequence>
<dbReference type="EMBL" id="JACASE010000003">
    <property type="protein sequence ID" value="KAF6485451.1"/>
    <property type="molecule type" value="Genomic_DNA"/>
</dbReference>
<comment type="caution">
    <text evidence="1">The sequence shown here is derived from an EMBL/GenBank/DDBJ whole genome shotgun (WGS) entry which is preliminary data.</text>
</comment>
<evidence type="ECO:0000313" key="1">
    <source>
        <dbReference type="EMBL" id="KAF6485451.1"/>
    </source>
</evidence>
<evidence type="ECO:0000313" key="2">
    <source>
        <dbReference type="Proteomes" id="UP000593571"/>
    </source>
</evidence>
<dbReference type="Proteomes" id="UP000593571">
    <property type="component" value="Unassembled WGS sequence"/>
</dbReference>
<protein>
    <submittedName>
        <fullName evidence="1">Uncharacterized protein</fullName>
    </submittedName>
</protein>
<gene>
    <name evidence="1" type="ORF">HJG63_010649</name>
</gene>
<reference evidence="1 2" key="1">
    <citation type="journal article" date="2020" name="Nature">
        <title>Six reference-quality genomes reveal evolution of bat adaptations.</title>
        <authorList>
            <person name="Jebb D."/>
            <person name="Huang Z."/>
            <person name="Pippel M."/>
            <person name="Hughes G.M."/>
            <person name="Lavrichenko K."/>
            <person name="Devanna P."/>
            <person name="Winkler S."/>
            <person name="Jermiin L.S."/>
            <person name="Skirmuntt E.C."/>
            <person name="Katzourakis A."/>
            <person name="Burkitt-Gray L."/>
            <person name="Ray D.A."/>
            <person name="Sullivan K.A.M."/>
            <person name="Roscito J.G."/>
            <person name="Kirilenko B.M."/>
            <person name="Davalos L.M."/>
            <person name="Corthals A.P."/>
            <person name="Power M.L."/>
            <person name="Jones G."/>
            <person name="Ransome R.D."/>
            <person name="Dechmann D.K.N."/>
            <person name="Locatelli A.G."/>
            <person name="Puechmaille S.J."/>
            <person name="Fedrigo O."/>
            <person name="Jarvis E.D."/>
            <person name="Hiller M."/>
            <person name="Vernes S.C."/>
            <person name="Myers E.W."/>
            <person name="Teeling E.C."/>
        </authorList>
    </citation>
    <scope>NUCLEOTIDE SEQUENCE [LARGE SCALE GENOMIC DNA]</scope>
    <source>
        <strain evidence="1">MRouAeg1</strain>
        <tissue evidence="1">Muscle</tissue>
    </source>
</reference>
<name>A0A7J8IMD4_ROUAE</name>
<accession>A0A7J8IMD4</accession>
<organism evidence="1 2">
    <name type="scientific">Rousettus aegyptiacus</name>
    <name type="common">Egyptian fruit bat</name>
    <name type="synonym">Pteropus aegyptiacus</name>
    <dbReference type="NCBI Taxonomy" id="9407"/>
    <lineage>
        <taxon>Eukaryota</taxon>
        <taxon>Metazoa</taxon>
        <taxon>Chordata</taxon>
        <taxon>Craniata</taxon>
        <taxon>Vertebrata</taxon>
        <taxon>Euteleostomi</taxon>
        <taxon>Mammalia</taxon>
        <taxon>Eutheria</taxon>
        <taxon>Laurasiatheria</taxon>
        <taxon>Chiroptera</taxon>
        <taxon>Yinpterochiroptera</taxon>
        <taxon>Pteropodoidea</taxon>
        <taxon>Pteropodidae</taxon>
        <taxon>Rousettinae</taxon>
        <taxon>Rousettus</taxon>
    </lineage>
</organism>
<keyword evidence="2" id="KW-1185">Reference proteome</keyword>
<dbReference type="AlphaFoldDB" id="A0A7J8IMD4"/>